<evidence type="ECO:0000256" key="1">
    <source>
        <dbReference type="SAM" id="Phobius"/>
    </source>
</evidence>
<dbReference type="GO" id="GO:0016020">
    <property type="term" value="C:membrane"/>
    <property type="evidence" value="ECO:0007669"/>
    <property type="project" value="InterPro"/>
</dbReference>
<keyword evidence="1" id="KW-1133">Transmembrane helix</keyword>
<dbReference type="Pfam" id="PF05145">
    <property type="entry name" value="AbrB"/>
    <property type="match status" value="1"/>
</dbReference>
<dbReference type="GO" id="GO:0004497">
    <property type="term" value="F:monooxygenase activity"/>
    <property type="evidence" value="ECO:0007669"/>
    <property type="project" value="UniProtKB-KW"/>
</dbReference>
<evidence type="ECO:0000313" key="3">
    <source>
        <dbReference type="Proteomes" id="UP000040453"/>
    </source>
</evidence>
<dbReference type="Proteomes" id="UP000040453">
    <property type="component" value="Unassembled WGS sequence"/>
</dbReference>
<feature type="transmembrane region" description="Helical" evidence="1">
    <location>
        <begin position="24"/>
        <end position="43"/>
    </location>
</feature>
<dbReference type="STRING" id="545501.BN997_01751"/>
<dbReference type="InterPro" id="IPR017516">
    <property type="entry name" value="AbrB_dup"/>
</dbReference>
<keyword evidence="2" id="KW-0503">Monooxygenase</keyword>
<feature type="transmembrane region" description="Helical" evidence="1">
    <location>
        <begin position="80"/>
        <end position="101"/>
    </location>
</feature>
<dbReference type="RefSeq" id="WP_042531337.1">
    <property type="nucleotide sequence ID" value="NZ_CAXOIH010000009.1"/>
</dbReference>
<organism evidence="2 3">
    <name type="scientific">Oceanobacillus oncorhynchi</name>
    <dbReference type="NCBI Taxonomy" id="545501"/>
    <lineage>
        <taxon>Bacteria</taxon>
        <taxon>Bacillati</taxon>
        <taxon>Bacillota</taxon>
        <taxon>Bacilli</taxon>
        <taxon>Bacillales</taxon>
        <taxon>Bacillaceae</taxon>
        <taxon>Oceanobacillus</taxon>
    </lineage>
</organism>
<accession>A0A0A1MSE4</accession>
<dbReference type="NCBIfam" id="TIGR03082">
    <property type="entry name" value="Gneg_AbrB_dup"/>
    <property type="match status" value="1"/>
</dbReference>
<dbReference type="AlphaFoldDB" id="A0A0A1MSE4"/>
<protein>
    <submittedName>
        <fullName evidence="2">Putative ammonia monooxygenase</fullName>
    </submittedName>
</protein>
<feature type="transmembrane region" description="Helical" evidence="1">
    <location>
        <begin position="55"/>
        <end position="74"/>
    </location>
</feature>
<sequence>MNAIVFLFLAYLGGIIGVKLKIPAGALLGSMLMVGVFSIVGMIDSQEIPPLIRNLSKVALGTMIGLMFTKNILYLPFKKLISFIILGFGSVISAVVVAMILKGMGMTPFVMTLVSVSPGGIAEMLTLADSIHTDTQVVAIMHLIRFVTLMLLLRWILKTFNKQGEKT</sequence>
<keyword evidence="3" id="KW-1185">Reference proteome</keyword>
<gene>
    <name evidence="2" type="ORF">BN997_01751</name>
</gene>
<proteinExistence type="predicted"/>
<feature type="transmembrane region" description="Helical" evidence="1">
    <location>
        <begin position="139"/>
        <end position="157"/>
    </location>
</feature>
<reference evidence="2 3" key="1">
    <citation type="submission" date="2014-11" db="EMBL/GenBank/DDBJ databases">
        <authorList>
            <person name="Urmite Genomes Urmite Genomes"/>
        </authorList>
    </citation>
    <scope>NUCLEOTIDE SEQUENCE [LARGE SCALE GENOMIC DNA]</scope>
    <source>
        <strain evidence="2 3">Oc5</strain>
    </source>
</reference>
<keyword evidence="1" id="KW-0472">Membrane</keyword>
<dbReference type="InterPro" id="IPR007820">
    <property type="entry name" value="AbrB_fam"/>
</dbReference>
<keyword evidence="2" id="KW-0560">Oxidoreductase</keyword>
<dbReference type="EMBL" id="CDGG01000001">
    <property type="protein sequence ID" value="CEI81896.1"/>
    <property type="molecule type" value="Genomic_DNA"/>
</dbReference>
<name>A0A0A1MSE4_9BACI</name>
<evidence type="ECO:0000313" key="2">
    <source>
        <dbReference type="EMBL" id="CEI81896.1"/>
    </source>
</evidence>
<dbReference type="PANTHER" id="PTHR38457">
    <property type="entry name" value="REGULATOR ABRB-RELATED"/>
    <property type="match status" value="1"/>
</dbReference>
<dbReference type="GO" id="GO:0010468">
    <property type="term" value="P:regulation of gene expression"/>
    <property type="evidence" value="ECO:0007669"/>
    <property type="project" value="InterPro"/>
</dbReference>
<dbReference type="PANTHER" id="PTHR38457:SF1">
    <property type="entry name" value="REGULATOR ABRB-RELATED"/>
    <property type="match status" value="1"/>
</dbReference>
<keyword evidence="1" id="KW-0812">Transmembrane</keyword>
<dbReference type="OrthoDB" id="5460360at2"/>